<evidence type="ECO:0000313" key="2">
    <source>
        <dbReference type="EMBL" id="MSU05783.1"/>
    </source>
</evidence>
<dbReference type="RefSeq" id="WP_154424686.1">
    <property type="nucleotide sequence ID" value="NZ_JAQYGB010000069.1"/>
</dbReference>
<reference evidence="2 3" key="1">
    <citation type="submission" date="2019-08" db="EMBL/GenBank/DDBJ databases">
        <title>In-depth cultivation of the pig gut microbiome towards novel bacterial diversity and tailored functional studies.</title>
        <authorList>
            <person name="Wylensek D."/>
            <person name="Hitch T.C.A."/>
            <person name="Clavel T."/>
        </authorList>
    </citation>
    <scope>NUCLEOTIDE SEQUENCE [LARGE SCALE GENOMIC DNA]</scope>
    <source>
        <strain evidence="2 3">NM-380-WT-3C1</strain>
    </source>
</reference>
<dbReference type="PANTHER" id="PTHR47099">
    <property type="entry name" value="METHYLCOBAMIDE:COM METHYLTRANSFERASE MTBA"/>
    <property type="match status" value="1"/>
</dbReference>
<feature type="domain" description="Uroporphyrinogen decarboxylase (URO-D)" evidence="1">
    <location>
        <begin position="58"/>
        <end position="318"/>
    </location>
</feature>
<evidence type="ECO:0000259" key="1">
    <source>
        <dbReference type="Pfam" id="PF01208"/>
    </source>
</evidence>
<dbReference type="Proteomes" id="UP000460549">
    <property type="component" value="Unassembled WGS sequence"/>
</dbReference>
<gene>
    <name evidence="2" type="ORF">FYJ80_03190</name>
</gene>
<dbReference type="InterPro" id="IPR052024">
    <property type="entry name" value="Methanogen_methyltrans"/>
</dbReference>
<dbReference type="GO" id="GO:0004853">
    <property type="term" value="F:uroporphyrinogen decarboxylase activity"/>
    <property type="evidence" value="ECO:0007669"/>
    <property type="project" value="InterPro"/>
</dbReference>
<keyword evidence="3" id="KW-1185">Reference proteome</keyword>
<name>A0A7X2TRB0_9SPIO</name>
<dbReference type="AlphaFoldDB" id="A0A7X2TRB0"/>
<evidence type="ECO:0000313" key="3">
    <source>
        <dbReference type="Proteomes" id="UP000460549"/>
    </source>
</evidence>
<sequence>MTNKERVINAIEGKRVDHVPMTFSIHFPKEVAFGDAAVKSHLDFYKNTGVDIMKIMNENLVPQFEKYHGISSWGELPKHTVKDAFIQAQLDLIKKIIDQSPDETFFLGTLHGTLASMIHPFEPQIGYEEVRMEHLKCFRENKKAYTEAAKIITDTMIILIEEMAKLGVDGVYYASLGAEKRYFTDQEFEEAIASYDKVMLKAIKDNGMYSFLHMCKDGLAMDRYRSYADYADVVNWGIYEDTNLDLFAGKKLFPGKTIMGGLANRKGVIVDGSKEELQNTVKQIVKDFGKDKFIFGADCTLPTEIPYERLMWIKEALSEV</sequence>
<dbReference type="Pfam" id="PF01208">
    <property type="entry name" value="URO-D"/>
    <property type="match status" value="1"/>
</dbReference>
<accession>A0A7X2TRB0</accession>
<dbReference type="EMBL" id="VUNN01000004">
    <property type="protein sequence ID" value="MSU05783.1"/>
    <property type="molecule type" value="Genomic_DNA"/>
</dbReference>
<dbReference type="InterPro" id="IPR000257">
    <property type="entry name" value="Uroporphyrinogen_deCOase"/>
</dbReference>
<dbReference type="Gene3D" id="3.20.20.210">
    <property type="match status" value="1"/>
</dbReference>
<proteinExistence type="predicted"/>
<dbReference type="GO" id="GO:0006779">
    <property type="term" value="P:porphyrin-containing compound biosynthetic process"/>
    <property type="evidence" value="ECO:0007669"/>
    <property type="project" value="InterPro"/>
</dbReference>
<comment type="caution">
    <text evidence="2">The sequence shown here is derived from an EMBL/GenBank/DDBJ whole genome shotgun (WGS) entry which is preliminary data.</text>
</comment>
<dbReference type="InterPro" id="IPR038071">
    <property type="entry name" value="UROD/MetE-like_sf"/>
</dbReference>
<protein>
    <submittedName>
        <fullName evidence="2">Uroporphyrinogen III decarboxylase</fullName>
    </submittedName>
</protein>
<dbReference type="SUPFAM" id="SSF51726">
    <property type="entry name" value="UROD/MetE-like"/>
    <property type="match status" value="1"/>
</dbReference>
<dbReference type="PANTHER" id="PTHR47099:SF1">
    <property type="entry name" value="METHYLCOBAMIDE:COM METHYLTRANSFERASE MTBA"/>
    <property type="match status" value="1"/>
</dbReference>
<organism evidence="2 3">
    <name type="scientific">Bullifex porci</name>
    <dbReference type="NCBI Taxonomy" id="2606638"/>
    <lineage>
        <taxon>Bacteria</taxon>
        <taxon>Pseudomonadati</taxon>
        <taxon>Spirochaetota</taxon>
        <taxon>Spirochaetia</taxon>
        <taxon>Spirochaetales</taxon>
        <taxon>Spirochaetaceae</taxon>
        <taxon>Bullifex</taxon>
    </lineage>
</organism>